<evidence type="ECO:0000256" key="3">
    <source>
        <dbReference type="ARBA" id="ARBA00022692"/>
    </source>
</evidence>
<proteinExistence type="predicted"/>
<keyword evidence="2" id="KW-0813">Transport</keyword>
<dbReference type="GO" id="GO:0000139">
    <property type="term" value="C:Golgi membrane"/>
    <property type="evidence" value="ECO:0007669"/>
    <property type="project" value="UniProtKB-SubCell"/>
</dbReference>
<evidence type="ECO:0000256" key="4">
    <source>
        <dbReference type="ARBA" id="ARBA00022927"/>
    </source>
</evidence>
<dbReference type="STRING" id="6293.A0A1I8EHS7"/>
<dbReference type="PANTHER" id="PTHR12791">
    <property type="entry name" value="GOLGI SNARE BET1-RELATED"/>
    <property type="match status" value="1"/>
</dbReference>
<name>A0A1I8EHS7_WUCBA</name>
<evidence type="ECO:0000259" key="10">
    <source>
        <dbReference type="PROSITE" id="PS50192"/>
    </source>
</evidence>
<evidence type="ECO:0000256" key="9">
    <source>
        <dbReference type="SAM" id="Phobius"/>
    </source>
</evidence>
<evidence type="ECO:0000256" key="2">
    <source>
        <dbReference type="ARBA" id="ARBA00022448"/>
    </source>
</evidence>
<dbReference type="InterPro" id="IPR000727">
    <property type="entry name" value="T_SNARE_dom"/>
</dbReference>
<feature type="domain" description="T-SNARE coiled-coil homology" evidence="10">
    <location>
        <begin position="20"/>
        <end position="82"/>
    </location>
</feature>
<comment type="subcellular location">
    <subcellularLocation>
        <location evidence="8">Endomembrane system</location>
        <topology evidence="8">Single-pass type IV membrane protein</topology>
    </subcellularLocation>
    <subcellularLocation>
        <location evidence="1">Golgi apparatus membrane</location>
    </subcellularLocation>
</comment>
<organism evidence="11">
    <name type="scientific">Wuchereria bancrofti</name>
    <dbReference type="NCBI Taxonomy" id="6293"/>
    <lineage>
        <taxon>Eukaryota</taxon>
        <taxon>Metazoa</taxon>
        <taxon>Ecdysozoa</taxon>
        <taxon>Nematoda</taxon>
        <taxon>Chromadorea</taxon>
        <taxon>Rhabditida</taxon>
        <taxon>Spirurina</taxon>
        <taxon>Spiruromorpha</taxon>
        <taxon>Filarioidea</taxon>
        <taxon>Onchocercidae</taxon>
        <taxon>Wuchereria</taxon>
    </lineage>
</organism>
<evidence type="ECO:0000256" key="7">
    <source>
        <dbReference type="ARBA" id="ARBA00023136"/>
    </source>
</evidence>
<keyword evidence="4" id="KW-0653">Protein transport</keyword>
<evidence type="ECO:0000256" key="5">
    <source>
        <dbReference type="ARBA" id="ARBA00022989"/>
    </source>
</evidence>
<dbReference type="Gene3D" id="1.20.5.110">
    <property type="match status" value="1"/>
</dbReference>
<reference evidence="11" key="1">
    <citation type="submission" date="2016-11" db="UniProtKB">
        <authorList>
            <consortium name="WormBaseParasite"/>
        </authorList>
    </citation>
    <scope>IDENTIFICATION</scope>
    <source>
        <strain evidence="11">pt0022</strain>
    </source>
</reference>
<evidence type="ECO:0000256" key="6">
    <source>
        <dbReference type="ARBA" id="ARBA00023034"/>
    </source>
</evidence>
<feature type="transmembrane region" description="Helical" evidence="9">
    <location>
        <begin position="90"/>
        <end position="109"/>
    </location>
</feature>
<dbReference type="InterPro" id="IPR039899">
    <property type="entry name" value="BET1_SNARE"/>
</dbReference>
<keyword evidence="7 9" id="KW-0472">Membrane</keyword>
<evidence type="ECO:0000256" key="1">
    <source>
        <dbReference type="ARBA" id="ARBA00004394"/>
    </source>
</evidence>
<dbReference type="PROSITE" id="PS50192">
    <property type="entry name" value="T_SNARE"/>
    <property type="match status" value="1"/>
</dbReference>
<evidence type="ECO:0000256" key="8">
    <source>
        <dbReference type="ARBA" id="ARBA00046280"/>
    </source>
</evidence>
<protein>
    <submittedName>
        <fullName evidence="11">BET1 protein</fullName>
    </submittedName>
</protein>
<dbReference type="WBParaSite" id="maker-PairedContig_2095-snap-gene-1.27-mRNA-1">
    <property type="protein sequence ID" value="maker-PairedContig_2095-snap-gene-1.27-mRNA-1"/>
    <property type="gene ID" value="maker-PairedContig_2095-snap-gene-1.27"/>
</dbReference>
<keyword evidence="3 9" id="KW-0812">Transmembrane</keyword>
<sequence>MTYRGSSNGVNVMGENDEGIFMERRNDALVAKLSGKVAALKKITIAIGDDVREQNRLLNEMETDFDASKGLLGSTMRKLDRVAKAGGKHLTCYLVLFALFVFLIIYYLIHDVIFGHMLMFHGNCKQCRNRCDKDSFGSFNVKLP</sequence>
<dbReference type="GO" id="GO:0015031">
    <property type="term" value="P:protein transport"/>
    <property type="evidence" value="ECO:0007669"/>
    <property type="project" value="UniProtKB-KW"/>
</dbReference>
<evidence type="ECO:0000313" key="11">
    <source>
        <dbReference type="WBParaSite" id="maker-PairedContig_2095-snap-gene-1.27-mRNA-1"/>
    </source>
</evidence>
<keyword evidence="5 9" id="KW-1133">Transmembrane helix</keyword>
<dbReference type="AlphaFoldDB" id="A0A1I8EHS7"/>
<accession>A0A1I8EHS7</accession>
<dbReference type="SMART" id="SM00397">
    <property type="entry name" value="t_SNARE"/>
    <property type="match status" value="1"/>
</dbReference>
<dbReference type="CDD" id="cd15853">
    <property type="entry name" value="SNARE_Bet1"/>
    <property type="match status" value="1"/>
</dbReference>
<keyword evidence="6" id="KW-0333">Golgi apparatus</keyword>
<dbReference type="SUPFAM" id="SSF58038">
    <property type="entry name" value="SNARE fusion complex"/>
    <property type="match status" value="1"/>
</dbReference>